<evidence type="ECO:0000256" key="3">
    <source>
        <dbReference type="ARBA" id="ARBA00023319"/>
    </source>
</evidence>
<feature type="chain" id="PRO_5045333330" description="Ig-like domain-containing protein" evidence="4">
    <location>
        <begin position="21"/>
        <end position="171"/>
    </location>
</feature>
<dbReference type="Proteomes" id="UP001345963">
    <property type="component" value="Unassembled WGS sequence"/>
</dbReference>
<dbReference type="InterPro" id="IPR036179">
    <property type="entry name" value="Ig-like_dom_sf"/>
</dbReference>
<evidence type="ECO:0000256" key="2">
    <source>
        <dbReference type="ARBA" id="ARBA00023136"/>
    </source>
</evidence>
<evidence type="ECO:0000256" key="1">
    <source>
        <dbReference type="ARBA" id="ARBA00004370"/>
    </source>
</evidence>
<evidence type="ECO:0000313" key="6">
    <source>
        <dbReference type="EMBL" id="MED6238403.1"/>
    </source>
</evidence>
<evidence type="ECO:0000256" key="4">
    <source>
        <dbReference type="SAM" id="SignalP"/>
    </source>
</evidence>
<dbReference type="Gene3D" id="2.60.40.10">
    <property type="entry name" value="Immunoglobulins"/>
    <property type="match status" value="1"/>
</dbReference>
<keyword evidence="4" id="KW-0732">Signal</keyword>
<evidence type="ECO:0000313" key="7">
    <source>
        <dbReference type="Proteomes" id="UP001345963"/>
    </source>
</evidence>
<dbReference type="InterPro" id="IPR013106">
    <property type="entry name" value="Ig_V-set"/>
</dbReference>
<sequence length="171" mass="18667">MLLLLLRVASLFGLFTCVDAPLELQVKSGVDASLQCQAPTRGEIIMVEWTLSKLPPGENVVFFWHKDKGVTSEDQNQAYRGRVELKDAQMTDGNVSVKLKNVSIDDSGTYECKVVRKTGQPPEPFSTIIMSVQHSDTAGIEGKTRNTAERTKNMASGLGLLLLAACCLCFS</sequence>
<name>A0ABU7AKF4_9TELE</name>
<accession>A0ABU7AKF4</accession>
<keyword evidence="7" id="KW-1185">Reference proteome</keyword>
<feature type="signal peptide" evidence="4">
    <location>
        <begin position="1"/>
        <end position="20"/>
    </location>
</feature>
<feature type="domain" description="Ig-like" evidence="5">
    <location>
        <begin position="26"/>
        <end position="114"/>
    </location>
</feature>
<dbReference type="SMART" id="SM00409">
    <property type="entry name" value="IG"/>
    <property type="match status" value="1"/>
</dbReference>
<protein>
    <recommendedName>
        <fullName evidence="5">Ig-like domain-containing protein</fullName>
    </recommendedName>
</protein>
<dbReference type="Pfam" id="PF07686">
    <property type="entry name" value="V-set"/>
    <property type="match status" value="1"/>
</dbReference>
<evidence type="ECO:0000259" key="5">
    <source>
        <dbReference type="PROSITE" id="PS50835"/>
    </source>
</evidence>
<dbReference type="PROSITE" id="PS50835">
    <property type="entry name" value="IG_LIKE"/>
    <property type="match status" value="1"/>
</dbReference>
<dbReference type="PANTHER" id="PTHR24100">
    <property type="entry name" value="BUTYROPHILIN"/>
    <property type="match status" value="1"/>
</dbReference>
<dbReference type="InterPro" id="IPR013783">
    <property type="entry name" value="Ig-like_fold"/>
</dbReference>
<dbReference type="InterPro" id="IPR007110">
    <property type="entry name" value="Ig-like_dom"/>
</dbReference>
<reference evidence="6 7" key="1">
    <citation type="submission" date="2021-07" db="EMBL/GenBank/DDBJ databases">
        <authorList>
            <person name="Palmer J.M."/>
        </authorList>
    </citation>
    <scope>NUCLEOTIDE SEQUENCE [LARGE SCALE GENOMIC DNA]</scope>
    <source>
        <strain evidence="6 7">AT_MEX2019</strain>
        <tissue evidence="6">Muscle</tissue>
    </source>
</reference>
<dbReference type="SMART" id="SM00406">
    <property type="entry name" value="IGv"/>
    <property type="match status" value="1"/>
</dbReference>
<organism evidence="6 7">
    <name type="scientific">Ataeniobius toweri</name>
    <dbReference type="NCBI Taxonomy" id="208326"/>
    <lineage>
        <taxon>Eukaryota</taxon>
        <taxon>Metazoa</taxon>
        <taxon>Chordata</taxon>
        <taxon>Craniata</taxon>
        <taxon>Vertebrata</taxon>
        <taxon>Euteleostomi</taxon>
        <taxon>Actinopterygii</taxon>
        <taxon>Neopterygii</taxon>
        <taxon>Teleostei</taxon>
        <taxon>Neoteleostei</taxon>
        <taxon>Acanthomorphata</taxon>
        <taxon>Ovalentaria</taxon>
        <taxon>Atherinomorphae</taxon>
        <taxon>Cyprinodontiformes</taxon>
        <taxon>Goodeidae</taxon>
        <taxon>Ataeniobius</taxon>
    </lineage>
</organism>
<comment type="caution">
    <text evidence="6">The sequence shown here is derived from an EMBL/GenBank/DDBJ whole genome shotgun (WGS) entry which is preliminary data.</text>
</comment>
<dbReference type="InterPro" id="IPR003599">
    <property type="entry name" value="Ig_sub"/>
</dbReference>
<dbReference type="PANTHER" id="PTHR24100:SF151">
    <property type="entry name" value="ICOS LIGAND"/>
    <property type="match status" value="1"/>
</dbReference>
<keyword evidence="3" id="KW-0393">Immunoglobulin domain</keyword>
<comment type="subcellular location">
    <subcellularLocation>
        <location evidence="1">Membrane</location>
    </subcellularLocation>
</comment>
<keyword evidence="2" id="KW-0472">Membrane</keyword>
<dbReference type="InterPro" id="IPR050504">
    <property type="entry name" value="IgSF_BTN/MOG"/>
</dbReference>
<dbReference type="EMBL" id="JAHUTI010020093">
    <property type="protein sequence ID" value="MED6238403.1"/>
    <property type="molecule type" value="Genomic_DNA"/>
</dbReference>
<proteinExistence type="predicted"/>
<gene>
    <name evidence="6" type="ORF">ATANTOWER_020078</name>
</gene>
<dbReference type="SUPFAM" id="SSF48726">
    <property type="entry name" value="Immunoglobulin"/>
    <property type="match status" value="1"/>
</dbReference>